<sequence length="72" mass="7694">MAVSSGDPATDLAFHDQEARLASHKLRRDGADEKSFVEASASLTDHQWTMGGQVWSITGAVCALPSSSVYEL</sequence>
<gene>
    <name evidence="1" type="ORF">LMG27177_07334</name>
</gene>
<dbReference type="EMBL" id="CADIKI010000039">
    <property type="protein sequence ID" value="CAB3810617.1"/>
    <property type="molecule type" value="Genomic_DNA"/>
</dbReference>
<organism evidence="1 2">
    <name type="scientific">Paraburkholderia fynbosensis</name>
    <dbReference type="NCBI Taxonomy" id="1200993"/>
    <lineage>
        <taxon>Bacteria</taxon>
        <taxon>Pseudomonadati</taxon>
        <taxon>Pseudomonadota</taxon>
        <taxon>Betaproteobacteria</taxon>
        <taxon>Burkholderiales</taxon>
        <taxon>Burkholderiaceae</taxon>
        <taxon>Paraburkholderia</taxon>
    </lineage>
</organism>
<evidence type="ECO:0000313" key="1">
    <source>
        <dbReference type="EMBL" id="CAB3810617.1"/>
    </source>
</evidence>
<dbReference type="AlphaFoldDB" id="A0A6J5H2T5"/>
<keyword evidence="2" id="KW-1185">Reference proteome</keyword>
<dbReference type="Proteomes" id="UP000494252">
    <property type="component" value="Unassembled WGS sequence"/>
</dbReference>
<accession>A0A6J5H2T5</accession>
<evidence type="ECO:0000313" key="2">
    <source>
        <dbReference type="Proteomes" id="UP000494252"/>
    </source>
</evidence>
<name>A0A6J5H2T5_9BURK</name>
<protein>
    <submittedName>
        <fullName evidence="1">Uncharacterized protein</fullName>
    </submittedName>
</protein>
<proteinExistence type="predicted"/>
<reference evidence="1 2" key="1">
    <citation type="submission" date="2020-04" db="EMBL/GenBank/DDBJ databases">
        <authorList>
            <person name="De Canck E."/>
        </authorList>
    </citation>
    <scope>NUCLEOTIDE SEQUENCE [LARGE SCALE GENOMIC DNA]</scope>
    <source>
        <strain evidence="1 2">LMG 27177</strain>
    </source>
</reference>